<sequence>MLSKSRYSNSESLLNMDENDIKIMELNYNKNYETHSKNFEESIVDEDSNSLVANYVMNNESGSRNSIYKFIYNLNKLVSITNLHNKNLMYGMGVIYKDNKIYAEIDHRTIGNRNNLLESINSLCKEMESLDIDSLDDSHREELNNIYNDLHELHLISNAEHNNGKLVYNLEIMFQTHNALASKIGMEEFNIDDDFSGSPNELFIPELVHLDSSNALGVIKNGNISSESKGFVIKGIESHIKNSENKYLDKDVYNLIINTNKYIEQQGKMIKEMQTHKGNQLFILNFVSLTSNINDLVATATCNDRIYSSDLNNNIPISTIEFDSILDGRINYVIYTNFNSALSSIAASHPEIYNSKAKFSKDASFYWNDSVTYVLSDASLINMFNDKSNINSKLNVSSRLIADSNLESREVLKFSFDLDYQYHNYQSPGSINTKKANDITYNYSKLNNKIIPRNIQSIEEYQSITFSEALNEVINYNPNISNQVSENSVIKSDEILKNAEKYDNDNKNSMNEEYKKQMETAIKKFGIYTLGIYYKLAKMAGRENQVTFNTYMTQFKSNMLHVSSYMSNGEKILGKSFLVVAIKPNINNVNAIHNIGITNNNINKPNKQYKLLYKKNTIKSTPKHN</sequence>
<reference evidence="1 2" key="1">
    <citation type="submission" date="2016-08" db="EMBL/GenBank/DDBJ databases">
        <title>A Parts List for Fungal Cellulosomes Revealed by Comparative Genomics.</title>
        <authorList>
            <consortium name="DOE Joint Genome Institute"/>
            <person name="Haitjema C.H."/>
            <person name="Gilmore S.P."/>
            <person name="Henske J.K."/>
            <person name="Solomon K.V."/>
            <person name="De Groot R."/>
            <person name="Kuo A."/>
            <person name="Mondo S.J."/>
            <person name="Salamov A.A."/>
            <person name="Labutti K."/>
            <person name="Zhao Z."/>
            <person name="Chiniquy J."/>
            <person name="Barry K."/>
            <person name="Brewer H.M."/>
            <person name="Purvine S.O."/>
            <person name="Wright A.T."/>
            <person name="Boxma B."/>
            <person name="Van Alen T."/>
            <person name="Hackstein J.H."/>
            <person name="Baker S.E."/>
            <person name="Grigoriev I.V."/>
            <person name="O'Malley M.A."/>
        </authorList>
    </citation>
    <scope>NUCLEOTIDE SEQUENCE [LARGE SCALE GENOMIC DNA]</scope>
    <source>
        <strain evidence="1 2">S4</strain>
    </source>
</reference>
<organism evidence="1 2">
    <name type="scientific">Anaeromyces robustus</name>
    <dbReference type="NCBI Taxonomy" id="1754192"/>
    <lineage>
        <taxon>Eukaryota</taxon>
        <taxon>Fungi</taxon>
        <taxon>Fungi incertae sedis</taxon>
        <taxon>Chytridiomycota</taxon>
        <taxon>Chytridiomycota incertae sedis</taxon>
        <taxon>Neocallimastigomycetes</taxon>
        <taxon>Neocallimastigales</taxon>
        <taxon>Neocallimastigaceae</taxon>
        <taxon>Anaeromyces</taxon>
    </lineage>
</organism>
<evidence type="ECO:0000313" key="2">
    <source>
        <dbReference type="Proteomes" id="UP000193944"/>
    </source>
</evidence>
<proteinExistence type="predicted"/>
<protein>
    <submittedName>
        <fullName evidence="1">Uncharacterized protein</fullName>
    </submittedName>
</protein>
<dbReference type="AlphaFoldDB" id="A0A1Y1UHF5"/>
<comment type="caution">
    <text evidence="1">The sequence shown here is derived from an EMBL/GenBank/DDBJ whole genome shotgun (WGS) entry which is preliminary data.</text>
</comment>
<name>A0A1Y1UHF5_9FUNG</name>
<dbReference type="EMBL" id="MCFG01000921">
    <property type="protein sequence ID" value="ORX37481.1"/>
    <property type="molecule type" value="Genomic_DNA"/>
</dbReference>
<dbReference type="OrthoDB" id="2176698at2759"/>
<gene>
    <name evidence="1" type="ORF">BCR32DRAFT_288576</name>
</gene>
<accession>A0A1Y1UHF5</accession>
<keyword evidence="2" id="KW-1185">Reference proteome</keyword>
<dbReference type="Proteomes" id="UP000193944">
    <property type="component" value="Unassembled WGS sequence"/>
</dbReference>
<reference evidence="1 2" key="2">
    <citation type="submission" date="2016-08" db="EMBL/GenBank/DDBJ databases">
        <title>Pervasive Adenine N6-methylation of Active Genes in Fungi.</title>
        <authorList>
            <consortium name="DOE Joint Genome Institute"/>
            <person name="Mondo S.J."/>
            <person name="Dannebaum R.O."/>
            <person name="Kuo R.C."/>
            <person name="Labutti K."/>
            <person name="Haridas S."/>
            <person name="Kuo A."/>
            <person name="Salamov A."/>
            <person name="Ahrendt S.R."/>
            <person name="Lipzen A."/>
            <person name="Sullivan W."/>
            <person name="Andreopoulos W.B."/>
            <person name="Clum A."/>
            <person name="Lindquist E."/>
            <person name="Daum C."/>
            <person name="Ramamoorthy G.K."/>
            <person name="Gryganskyi A."/>
            <person name="Culley D."/>
            <person name="Magnuson J.K."/>
            <person name="James T.Y."/>
            <person name="O'Malley M.A."/>
            <person name="Stajich J.E."/>
            <person name="Spatafora J.W."/>
            <person name="Visel A."/>
            <person name="Grigoriev I.V."/>
        </authorList>
    </citation>
    <scope>NUCLEOTIDE SEQUENCE [LARGE SCALE GENOMIC DNA]</scope>
    <source>
        <strain evidence="1 2">S4</strain>
    </source>
</reference>
<evidence type="ECO:0000313" key="1">
    <source>
        <dbReference type="EMBL" id="ORX37481.1"/>
    </source>
</evidence>